<dbReference type="InterPro" id="IPR019145">
    <property type="entry name" value="Mediator_Med10"/>
</dbReference>
<evidence type="ECO:0000256" key="7">
    <source>
        <dbReference type="SAM" id="MobiDB-lite"/>
    </source>
</evidence>
<dbReference type="EMBL" id="JADGIZ020000045">
    <property type="protein sequence ID" value="KAL2913516.1"/>
    <property type="molecule type" value="Genomic_DNA"/>
</dbReference>
<comment type="caution">
    <text evidence="8">The sequence shown here is derived from an EMBL/GenBank/DDBJ whole genome shotgun (WGS) entry which is preliminary data.</text>
</comment>
<evidence type="ECO:0000256" key="1">
    <source>
        <dbReference type="ARBA" id="ARBA00004123"/>
    </source>
</evidence>
<comment type="subcellular location">
    <subcellularLocation>
        <location evidence="1 6">Nucleus</location>
    </subcellularLocation>
</comment>
<keyword evidence="3 6" id="KW-0805">Transcription regulation</keyword>
<evidence type="ECO:0000256" key="6">
    <source>
        <dbReference type="RuleBase" id="RU364146"/>
    </source>
</evidence>
<evidence type="ECO:0000256" key="2">
    <source>
        <dbReference type="ARBA" id="ARBA00005389"/>
    </source>
</evidence>
<evidence type="ECO:0000313" key="8">
    <source>
        <dbReference type="EMBL" id="KAL2913516.1"/>
    </source>
</evidence>
<gene>
    <name evidence="6 8" type="primary">MED10</name>
    <name evidence="8" type="ORF">HK105_206976</name>
</gene>
<name>A0ABR4N232_9FUNG</name>
<keyword evidence="6" id="KW-0010">Activator</keyword>
<accession>A0ABR4N232</accession>
<organism evidence="8 9">
    <name type="scientific">Polyrhizophydium stewartii</name>
    <dbReference type="NCBI Taxonomy" id="2732419"/>
    <lineage>
        <taxon>Eukaryota</taxon>
        <taxon>Fungi</taxon>
        <taxon>Fungi incertae sedis</taxon>
        <taxon>Chytridiomycota</taxon>
        <taxon>Chytridiomycota incertae sedis</taxon>
        <taxon>Chytridiomycetes</taxon>
        <taxon>Rhizophydiales</taxon>
        <taxon>Rhizophydiales incertae sedis</taxon>
        <taxon>Polyrhizophydium</taxon>
    </lineage>
</organism>
<evidence type="ECO:0000313" key="9">
    <source>
        <dbReference type="Proteomes" id="UP001527925"/>
    </source>
</evidence>
<feature type="region of interest" description="Disordered" evidence="7">
    <location>
        <begin position="154"/>
        <end position="201"/>
    </location>
</feature>
<protein>
    <recommendedName>
        <fullName evidence="6">Mediator of RNA polymerase II transcription subunit 10</fullName>
    </recommendedName>
    <alternativeName>
        <fullName evidence="6">Mediator complex subunit 10</fullName>
    </alternativeName>
</protein>
<evidence type="ECO:0000256" key="4">
    <source>
        <dbReference type="ARBA" id="ARBA00023163"/>
    </source>
</evidence>
<dbReference type="Proteomes" id="UP001527925">
    <property type="component" value="Unassembled WGS sequence"/>
</dbReference>
<comment type="function">
    <text evidence="6">Component of the Mediator complex, a coactivator involved in the regulated transcription of nearly all RNA polymerase II-dependent genes. Mediator functions as a bridge to convey information from gene-specific regulatory proteins to the basal RNA polymerase II transcription machinery. Mediator is recruited to promoters by direct interactions with regulatory proteins and serves as a scaffold for the assembly of a functional preinitiation complex with RNA polymerase II and the general transcription factors.</text>
</comment>
<proteinExistence type="inferred from homology"/>
<evidence type="ECO:0000256" key="3">
    <source>
        <dbReference type="ARBA" id="ARBA00023015"/>
    </source>
</evidence>
<evidence type="ECO:0000256" key="5">
    <source>
        <dbReference type="ARBA" id="ARBA00023242"/>
    </source>
</evidence>
<feature type="compositionally biased region" description="Low complexity" evidence="7">
    <location>
        <begin position="159"/>
        <end position="175"/>
    </location>
</feature>
<keyword evidence="9" id="KW-1185">Reference proteome</keyword>
<reference evidence="8 9" key="1">
    <citation type="submission" date="2023-09" db="EMBL/GenBank/DDBJ databases">
        <title>Pangenome analysis of Batrachochytrium dendrobatidis and related Chytrids.</title>
        <authorList>
            <person name="Yacoub M.N."/>
            <person name="Stajich J.E."/>
            <person name="James T.Y."/>
        </authorList>
    </citation>
    <scope>NUCLEOTIDE SEQUENCE [LARGE SCALE GENOMIC DNA]</scope>
    <source>
        <strain evidence="8 9">JEL0888</strain>
    </source>
</reference>
<keyword evidence="4 6" id="KW-0804">Transcription</keyword>
<sequence>MDPPAVLVDHGSASGAAAAGDPDGAAGDAGSDAGGAGALDVLEAKLVETLDTLLKLGMTVFDYQPESGEVLNRRINTLIQCLADLDDMKRDIDVSIPVSLLEIVDNGINPDLYTSDMVQALVDKNQKTNGRVESIKMLRDELWRELSRNFPDQRGYGAQMLQPPQFLPPQQQVPQITGTASPDEPAGDTASAPAQGLPQHP</sequence>
<keyword evidence="5 6" id="KW-0539">Nucleus</keyword>
<comment type="subunit">
    <text evidence="6">Component of the Mediator complex.</text>
</comment>
<dbReference type="Pfam" id="PF09748">
    <property type="entry name" value="Med10"/>
    <property type="match status" value="1"/>
</dbReference>
<feature type="region of interest" description="Disordered" evidence="7">
    <location>
        <begin position="11"/>
        <end position="31"/>
    </location>
</feature>
<comment type="similarity">
    <text evidence="2 6">Belongs to the Mediator complex subunit 10 family.</text>
</comment>